<keyword evidence="3" id="KW-1185">Reference proteome</keyword>
<dbReference type="SUPFAM" id="SSF53448">
    <property type="entry name" value="Nucleotide-diphospho-sugar transferases"/>
    <property type="match status" value="1"/>
</dbReference>
<dbReference type="Proteomes" id="UP000198858">
    <property type="component" value="Chromosome I"/>
</dbReference>
<reference evidence="2 3" key="1">
    <citation type="submission" date="2016-10" db="EMBL/GenBank/DDBJ databases">
        <authorList>
            <person name="Varghese N."/>
            <person name="Submissions S."/>
        </authorList>
    </citation>
    <scope>NUCLEOTIDE SEQUENCE [LARGE SCALE GENOMIC DNA]</scope>
    <source>
        <strain evidence="2 3">Mar_2010_102</strain>
    </source>
</reference>
<dbReference type="Gene3D" id="3.90.550.10">
    <property type="entry name" value="Spore Coat Polysaccharide Biosynthesis Protein SpsA, Chain A"/>
    <property type="match status" value="1"/>
</dbReference>
<evidence type="ECO:0000313" key="3">
    <source>
        <dbReference type="Proteomes" id="UP000198858"/>
    </source>
</evidence>
<gene>
    <name evidence="2" type="ORF">SAMN04488552_2596</name>
</gene>
<evidence type="ECO:0000313" key="2">
    <source>
        <dbReference type="EMBL" id="SDS25637.1"/>
    </source>
</evidence>
<name>A0A1H1QQK7_9FLAO</name>
<feature type="domain" description="Glycosyltransferase 2-like" evidence="1">
    <location>
        <begin position="29"/>
        <end position="167"/>
    </location>
</feature>
<accession>A0A1H1QQK7</accession>
<dbReference type="InterPro" id="IPR029044">
    <property type="entry name" value="Nucleotide-diphossugar_trans"/>
</dbReference>
<evidence type="ECO:0000259" key="1">
    <source>
        <dbReference type="Pfam" id="PF00535"/>
    </source>
</evidence>
<keyword evidence="2" id="KW-0808">Transferase</keyword>
<dbReference type="RefSeq" id="WP_089663188.1">
    <property type="nucleotide sequence ID" value="NZ_LT629745.1"/>
</dbReference>
<proteinExistence type="predicted"/>
<dbReference type="PANTHER" id="PTHR22916">
    <property type="entry name" value="GLYCOSYLTRANSFERASE"/>
    <property type="match status" value="1"/>
</dbReference>
<dbReference type="STRING" id="1250231.SAMN04488552_2596"/>
<dbReference type="AlphaFoldDB" id="A0A1H1QQK7"/>
<dbReference type="GO" id="GO:0016758">
    <property type="term" value="F:hexosyltransferase activity"/>
    <property type="evidence" value="ECO:0007669"/>
    <property type="project" value="UniProtKB-ARBA"/>
</dbReference>
<dbReference type="EMBL" id="LT629745">
    <property type="protein sequence ID" value="SDS25637.1"/>
    <property type="molecule type" value="Genomic_DNA"/>
</dbReference>
<dbReference type="Pfam" id="PF00535">
    <property type="entry name" value="Glycos_transf_2"/>
    <property type="match status" value="1"/>
</dbReference>
<organism evidence="2 3">
    <name type="scientific">Christiangramia echinicola</name>
    <dbReference type="NCBI Taxonomy" id="279359"/>
    <lineage>
        <taxon>Bacteria</taxon>
        <taxon>Pseudomonadati</taxon>
        <taxon>Bacteroidota</taxon>
        <taxon>Flavobacteriia</taxon>
        <taxon>Flavobacteriales</taxon>
        <taxon>Flavobacteriaceae</taxon>
        <taxon>Christiangramia</taxon>
    </lineage>
</organism>
<dbReference type="InterPro" id="IPR001173">
    <property type="entry name" value="Glyco_trans_2-like"/>
</dbReference>
<dbReference type="PANTHER" id="PTHR22916:SF3">
    <property type="entry name" value="UDP-GLCNAC:BETAGAL BETA-1,3-N-ACETYLGLUCOSAMINYLTRANSFERASE-LIKE PROTEIN 1"/>
    <property type="match status" value="1"/>
</dbReference>
<protein>
    <submittedName>
        <fullName evidence="2">Glycosyl transferase family 2</fullName>
    </submittedName>
</protein>
<sequence>MNFEQFKAKYQQTEVDHYPNKVPGGILVSVLVQTYNHEFYIKRCLDAILGQKTNFEFEILLGEDTSSDNTRKICKEYAQKYPEKFRLFLHHPSNKIKVLNVTTGNFNAFYNFFHARGKFVAFCEGDDYWTDPKKLQKQVDFLMKNSDFVLCYHWFEEKFEVQSDSKNQYLEQPEKDLSREELIGLLYHPLLSTTCFRNCLIDLPEEIMEVINVDSFLLSILGNFGKARFLENINASTYRRHSGGVWTENEKEIKLKSKILTFEKLHFFYIQQENTEAQLFIKTRLLNILKANLFCHIKTGDIANTIKVTRKYLKVKNLKSRNFILNF</sequence>